<evidence type="ECO:0000256" key="1">
    <source>
        <dbReference type="ARBA" id="ARBA00022468"/>
    </source>
</evidence>
<dbReference type="SUPFAM" id="SSF55961">
    <property type="entry name" value="Bet v1-like"/>
    <property type="match status" value="1"/>
</dbReference>
<dbReference type="AlphaFoldDB" id="A0AAV2RKT2"/>
<proteinExistence type="predicted"/>
<feature type="non-terminal residue" evidence="4">
    <location>
        <position position="1"/>
    </location>
</feature>
<dbReference type="GO" id="GO:0035023">
    <property type="term" value="P:regulation of Rho protein signal transduction"/>
    <property type="evidence" value="ECO:0007669"/>
    <property type="project" value="TreeGrafter"/>
</dbReference>
<dbReference type="InterPro" id="IPR023393">
    <property type="entry name" value="START-like_dom_sf"/>
</dbReference>
<evidence type="ECO:0000313" key="4">
    <source>
        <dbReference type="EMBL" id="CAL4130388.1"/>
    </source>
</evidence>
<keyword evidence="2" id="KW-0597">Phosphoprotein</keyword>
<keyword evidence="5" id="KW-1185">Reference proteome</keyword>
<comment type="caution">
    <text evidence="4">The sequence shown here is derived from an EMBL/GenBank/DDBJ whole genome shotgun (WGS) entry which is preliminary data.</text>
</comment>
<evidence type="ECO:0000313" key="5">
    <source>
        <dbReference type="Proteomes" id="UP001497623"/>
    </source>
</evidence>
<evidence type="ECO:0000256" key="2">
    <source>
        <dbReference type="ARBA" id="ARBA00022553"/>
    </source>
</evidence>
<dbReference type="Proteomes" id="UP001497623">
    <property type="component" value="Unassembled WGS sequence"/>
</dbReference>
<keyword evidence="1" id="KW-0343">GTPase activation</keyword>
<dbReference type="Gene3D" id="3.30.530.20">
    <property type="match status" value="1"/>
</dbReference>
<feature type="domain" description="START" evidence="3">
    <location>
        <begin position="1"/>
        <end position="110"/>
    </location>
</feature>
<dbReference type="GO" id="GO:0008289">
    <property type="term" value="F:lipid binding"/>
    <property type="evidence" value="ECO:0007669"/>
    <property type="project" value="InterPro"/>
</dbReference>
<accession>A0AAV2RKT2</accession>
<dbReference type="InterPro" id="IPR002913">
    <property type="entry name" value="START_lipid-bd_dom"/>
</dbReference>
<dbReference type="GO" id="GO:0030036">
    <property type="term" value="P:actin cytoskeleton organization"/>
    <property type="evidence" value="ECO:0007669"/>
    <property type="project" value="TreeGrafter"/>
</dbReference>
<dbReference type="PANTHER" id="PTHR12659:SF7">
    <property type="entry name" value="CROSSVEINLESS C, ISOFORM C"/>
    <property type="match status" value="1"/>
</dbReference>
<sequence length="140" mass="16002">RHLWDESLIKWHVVTRLDKHAEVFQYMCNSMPPRPPVDYCVLRCWRNDLGRGTCIVVETSVEHCDAPVLVGGVRGIVLASRFLIQPCGSGKSRITNISRVDMRGRMPEWYNKVYGHQSAAHLSQIRKSFQHNAMGPESKV</sequence>
<reference evidence="4 5" key="1">
    <citation type="submission" date="2024-05" db="EMBL/GenBank/DDBJ databases">
        <authorList>
            <person name="Wallberg A."/>
        </authorList>
    </citation>
    <scope>NUCLEOTIDE SEQUENCE [LARGE SCALE GENOMIC DNA]</scope>
</reference>
<dbReference type="EMBL" id="CAXKWB010026545">
    <property type="protein sequence ID" value="CAL4130388.1"/>
    <property type="molecule type" value="Genomic_DNA"/>
</dbReference>
<dbReference type="PROSITE" id="PS50848">
    <property type="entry name" value="START"/>
    <property type="match status" value="1"/>
</dbReference>
<protein>
    <recommendedName>
        <fullName evidence="3">START domain-containing protein</fullName>
    </recommendedName>
</protein>
<dbReference type="Pfam" id="PF01852">
    <property type="entry name" value="START"/>
    <property type="match status" value="1"/>
</dbReference>
<dbReference type="GO" id="GO:0005096">
    <property type="term" value="F:GTPase activator activity"/>
    <property type="evidence" value="ECO:0007669"/>
    <property type="project" value="UniProtKB-KW"/>
</dbReference>
<organism evidence="4 5">
    <name type="scientific">Meganyctiphanes norvegica</name>
    <name type="common">Northern krill</name>
    <name type="synonym">Thysanopoda norvegica</name>
    <dbReference type="NCBI Taxonomy" id="48144"/>
    <lineage>
        <taxon>Eukaryota</taxon>
        <taxon>Metazoa</taxon>
        <taxon>Ecdysozoa</taxon>
        <taxon>Arthropoda</taxon>
        <taxon>Crustacea</taxon>
        <taxon>Multicrustacea</taxon>
        <taxon>Malacostraca</taxon>
        <taxon>Eumalacostraca</taxon>
        <taxon>Eucarida</taxon>
        <taxon>Euphausiacea</taxon>
        <taxon>Euphausiidae</taxon>
        <taxon>Meganyctiphanes</taxon>
    </lineage>
</organism>
<evidence type="ECO:0000259" key="3">
    <source>
        <dbReference type="PROSITE" id="PS50848"/>
    </source>
</evidence>
<dbReference type="PANTHER" id="PTHR12659">
    <property type="entry name" value="RHO-TYPE GTPASE ACTIVATING PROTEIN"/>
    <property type="match status" value="1"/>
</dbReference>
<gene>
    <name evidence="4" type="ORF">MNOR_LOCUS26495</name>
</gene>
<name>A0AAV2RKT2_MEGNR</name>